<proteinExistence type="predicted"/>
<dbReference type="AlphaFoldDB" id="A0AAP0F3D4"/>
<evidence type="ECO:0000256" key="1">
    <source>
        <dbReference type="SAM" id="MobiDB-lite"/>
    </source>
</evidence>
<organism evidence="2 3">
    <name type="scientific">Stephania cephalantha</name>
    <dbReference type="NCBI Taxonomy" id="152367"/>
    <lineage>
        <taxon>Eukaryota</taxon>
        <taxon>Viridiplantae</taxon>
        <taxon>Streptophyta</taxon>
        <taxon>Embryophyta</taxon>
        <taxon>Tracheophyta</taxon>
        <taxon>Spermatophyta</taxon>
        <taxon>Magnoliopsida</taxon>
        <taxon>Ranunculales</taxon>
        <taxon>Menispermaceae</taxon>
        <taxon>Menispermoideae</taxon>
        <taxon>Cissampelideae</taxon>
        <taxon>Stephania</taxon>
    </lineage>
</organism>
<dbReference type="Proteomes" id="UP001419268">
    <property type="component" value="Unassembled WGS sequence"/>
</dbReference>
<protein>
    <submittedName>
        <fullName evidence="2">Uncharacterized protein</fullName>
    </submittedName>
</protein>
<name>A0AAP0F3D4_9MAGN</name>
<gene>
    <name evidence="2" type="ORF">Scep_024268</name>
</gene>
<keyword evidence="3" id="KW-1185">Reference proteome</keyword>
<reference evidence="2 3" key="1">
    <citation type="submission" date="2024-01" db="EMBL/GenBank/DDBJ databases">
        <title>Genome assemblies of Stephania.</title>
        <authorList>
            <person name="Yang L."/>
        </authorList>
    </citation>
    <scope>NUCLEOTIDE SEQUENCE [LARGE SCALE GENOMIC DNA]</scope>
    <source>
        <strain evidence="2">JXDWG</strain>
        <tissue evidence="2">Leaf</tissue>
    </source>
</reference>
<evidence type="ECO:0000313" key="2">
    <source>
        <dbReference type="EMBL" id="KAK9100838.1"/>
    </source>
</evidence>
<dbReference type="EMBL" id="JBBNAG010000010">
    <property type="protein sequence ID" value="KAK9100838.1"/>
    <property type="molecule type" value="Genomic_DNA"/>
</dbReference>
<comment type="caution">
    <text evidence="2">The sequence shown here is derived from an EMBL/GenBank/DDBJ whole genome shotgun (WGS) entry which is preliminary data.</text>
</comment>
<sequence length="80" mass="8822">MTKMLLPLSHLQHSQTYCHRPPPASTASRHYSLPPASAHRRFPLSSLALSSALPTANFHLSLSLLFFLFTTPPRPSASKV</sequence>
<evidence type="ECO:0000313" key="3">
    <source>
        <dbReference type="Proteomes" id="UP001419268"/>
    </source>
</evidence>
<feature type="region of interest" description="Disordered" evidence="1">
    <location>
        <begin position="1"/>
        <end position="32"/>
    </location>
</feature>
<accession>A0AAP0F3D4</accession>